<dbReference type="InterPro" id="IPR009100">
    <property type="entry name" value="AcylCoA_DH/oxidase_NM_dom_sf"/>
</dbReference>
<proteinExistence type="inferred from homology"/>
<keyword evidence="4 5" id="KW-0274">FAD</keyword>
<dbReference type="InterPro" id="IPR046373">
    <property type="entry name" value="Acyl-CoA_Oxase/DH_mid-dom_sf"/>
</dbReference>
<comment type="caution">
    <text evidence="9">The sequence shown here is derived from an EMBL/GenBank/DDBJ whole genome shotgun (WGS) entry which is preliminary data.</text>
</comment>
<keyword evidence="3 5" id="KW-0285">Flavoprotein</keyword>
<dbReference type="Pfam" id="PF02771">
    <property type="entry name" value="Acyl-CoA_dh_N"/>
    <property type="match status" value="1"/>
</dbReference>
<dbReference type="EMBL" id="VFIY01000019">
    <property type="protein sequence ID" value="TPD56861.1"/>
    <property type="molecule type" value="Genomic_DNA"/>
</dbReference>
<evidence type="ECO:0000313" key="9">
    <source>
        <dbReference type="EMBL" id="TPD56861.1"/>
    </source>
</evidence>
<dbReference type="InterPro" id="IPR006091">
    <property type="entry name" value="Acyl-CoA_Oxase/DH_mid-dom"/>
</dbReference>
<evidence type="ECO:0000259" key="6">
    <source>
        <dbReference type="Pfam" id="PF00441"/>
    </source>
</evidence>
<dbReference type="GO" id="GO:0050660">
    <property type="term" value="F:flavin adenine dinucleotide binding"/>
    <property type="evidence" value="ECO:0007669"/>
    <property type="project" value="InterPro"/>
</dbReference>
<dbReference type="Gene3D" id="1.10.540.10">
    <property type="entry name" value="Acyl-CoA dehydrogenase/oxidase, N-terminal domain"/>
    <property type="match status" value="1"/>
</dbReference>
<reference evidence="10" key="1">
    <citation type="submission" date="2019-06" db="EMBL/GenBank/DDBJ databases">
        <title>The complete genome of Emcibacter congregatus ZYLT.</title>
        <authorList>
            <person name="Zhao Z."/>
        </authorList>
    </citation>
    <scope>NUCLEOTIDE SEQUENCE [LARGE SCALE GENOMIC DNA]</scope>
    <source>
        <strain evidence="10">MCCC 1A06723</strain>
    </source>
</reference>
<feature type="domain" description="Acyl-CoA dehydrogenase/oxidase C-terminal" evidence="6">
    <location>
        <begin position="238"/>
        <end position="387"/>
    </location>
</feature>
<dbReference type="InterPro" id="IPR037069">
    <property type="entry name" value="AcylCoA_DH/ox_N_sf"/>
</dbReference>
<evidence type="ECO:0000256" key="1">
    <source>
        <dbReference type="ARBA" id="ARBA00001974"/>
    </source>
</evidence>
<dbReference type="RefSeq" id="WP_139942332.1">
    <property type="nucleotide sequence ID" value="NZ_JBHSYP010000003.1"/>
</dbReference>
<dbReference type="InterPro" id="IPR036250">
    <property type="entry name" value="AcylCo_DH-like_C"/>
</dbReference>
<feature type="domain" description="Acyl-CoA dehydrogenase/oxidase N-terminal" evidence="8">
    <location>
        <begin position="12"/>
        <end position="122"/>
    </location>
</feature>
<dbReference type="Pfam" id="PF02770">
    <property type="entry name" value="Acyl-CoA_dh_M"/>
    <property type="match status" value="1"/>
</dbReference>
<dbReference type="Pfam" id="PF00441">
    <property type="entry name" value="Acyl-CoA_dh_1"/>
    <property type="match status" value="1"/>
</dbReference>
<evidence type="ECO:0000259" key="7">
    <source>
        <dbReference type="Pfam" id="PF02770"/>
    </source>
</evidence>
<evidence type="ECO:0000256" key="5">
    <source>
        <dbReference type="RuleBase" id="RU362125"/>
    </source>
</evidence>
<sequence>MICDTFDEPEMIRMMRDSIRRFASATLSAESMRVMDKANIYDPAVFAKLGEMGVCGLTVEEKYGGLGCDIPAAIAVIEELSRFAGPMAGPYIHCAFYGGINISEKGTPEQKKMLLPKLAAGEVMFAYGLSEPDIGADLANVKTTADLSKDGDVVIINGSKRWCTMAQQADYIYCLVRSDRDAPKYQNLSFVLIPKGTPGVTIEEIPHAGLYYAPTYDVTFEEVRVPATNIVGGMDAWNRGWPLLAGPALDVEKLEVAALAYGTALACVDIAWQYAKERKQFGKPIAQHQAVGHALAEAQTNLLACRQVLYYAADLAQQGKPCSAETSMAKLFVTEQCEKIGMECQKVLGAYGFADEYDLERYIPMLHLMTVIGGSSAIQRNNISKRLGLV</sequence>
<dbReference type="SUPFAM" id="SSF56645">
    <property type="entry name" value="Acyl-CoA dehydrogenase NM domain-like"/>
    <property type="match status" value="1"/>
</dbReference>
<dbReference type="PANTHER" id="PTHR43884">
    <property type="entry name" value="ACYL-COA DEHYDROGENASE"/>
    <property type="match status" value="1"/>
</dbReference>
<evidence type="ECO:0000256" key="4">
    <source>
        <dbReference type="ARBA" id="ARBA00022827"/>
    </source>
</evidence>
<dbReference type="Gene3D" id="1.20.140.10">
    <property type="entry name" value="Butyryl-CoA Dehydrogenase, subunit A, domain 3"/>
    <property type="match status" value="1"/>
</dbReference>
<dbReference type="InterPro" id="IPR013786">
    <property type="entry name" value="AcylCoA_DH/ox_N"/>
</dbReference>
<dbReference type="OrthoDB" id="9780544at2"/>
<protein>
    <submittedName>
        <fullName evidence="9">Acyl-CoA dehydrogenase</fullName>
    </submittedName>
</protein>
<accession>A0A501P9R9</accession>
<feature type="domain" description="Acyl-CoA oxidase/dehydrogenase middle" evidence="7">
    <location>
        <begin position="126"/>
        <end position="223"/>
    </location>
</feature>
<organism evidence="9 10">
    <name type="scientific">Emcibacter nanhaiensis</name>
    <dbReference type="NCBI Taxonomy" id="1505037"/>
    <lineage>
        <taxon>Bacteria</taxon>
        <taxon>Pseudomonadati</taxon>
        <taxon>Pseudomonadota</taxon>
        <taxon>Alphaproteobacteria</taxon>
        <taxon>Emcibacterales</taxon>
        <taxon>Emcibacteraceae</taxon>
        <taxon>Emcibacter</taxon>
    </lineage>
</organism>
<dbReference type="PANTHER" id="PTHR43884:SF12">
    <property type="entry name" value="ISOVALERYL-COA DEHYDROGENASE, MITOCHONDRIAL-RELATED"/>
    <property type="match status" value="1"/>
</dbReference>
<dbReference type="SUPFAM" id="SSF47203">
    <property type="entry name" value="Acyl-CoA dehydrogenase C-terminal domain-like"/>
    <property type="match status" value="1"/>
</dbReference>
<dbReference type="Proteomes" id="UP000319148">
    <property type="component" value="Unassembled WGS sequence"/>
</dbReference>
<keyword evidence="10" id="KW-1185">Reference proteome</keyword>
<name>A0A501P9R9_9PROT</name>
<dbReference type="Gene3D" id="2.40.110.10">
    <property type="entry name" value="Butyryl-CoA Dehydrogenase, subunit A, domain 2"/>
    <property type="match status" value="1"/>
</dbReference>
<comment type="cofactor">
    <cofactor evidence="1 5">
        <name>FAD</name>
        <dbReference type="ChEBI" id="CHEBI:57692"/>
    </cofactor>
</comment>
<evidence type="ECO:0000259" key="8">
    <source>
        <dbReference type="Pfam" id="PF02771"/>
    </source>
</evidence>
<gene>
    <name evidence="9" type="ORF">FIV46_17990</name>
</gene>
<evidence type="ECO:0000256" key="2">
    <source>
        <dbReference type="ARBA" id="ARBA00009347"/>
    </source>
</evidence>
<dbReference type="AlphaFoldDB" id="A0A501P9R9"/>
<comment type="similarity">
    <text evidence="2 5">Belongs to the acyl-CoA dehydrogenase family.</text>
</comment>
<evidence type="ECO:0000256" key="3">
    <source>
        <dbReference type="ARBA" id="ARBA00022630"/>
    </source>
</evidence>
<dbReference type="GO" id="GO:0003995">
    <property type="term" value="F:acyl-CoA dehydrogenase activity"/>
    <property type="evidence" value="ECO:0007669"/>
    <property type="project" value="TreeGrafter"/>
</dbReference>
<keyword evidence="5" id="KW-0560">Oxidoreductase</keyword>
<dbReference type="InterPro" id="IPR009075">
    <property type="entry name" value="AcylCo_DH/oxidase_C"/>
</dbReference>
<evidence type="ECO:0000313" key="10">
    <source>
        <dbReference type="Proteomes" id="UP000319148"/>
    </source>
</evidence>